<proteinExistence type="predicted"/>
<protein>
    <recommendedName>
        <fullName evidence="4">Secreted protein</fullName>
    </recommendedName>
</protein>
<dbReference type="Proteomes" id="UP000762676">
    <property type="component" value="Unassembled WGS sequence"/>
</dbReference>
<dbReference type="EMBL" id="BMAT01000615">
    <property type="protein sequence ID" value="GFR69459.1"/>
    <property type="molecule type" value="Genomic_DNA"/>
</dbReference>
<sequence length="106" mass="12049">MIKLFVLSLLRVGSNLVTREHDVVKKHPTNGHHNHQANAEMYKHQLSSSTADSGDLRRRQTEQRISTAWVWPKFLESVHRDIKLCSLGIHRGTNSKTSSHGGIKED</sequence>
<accession>A0AAV4F908</accession>
<keyword evidence="3" id="KW-1185">Reference proteome</keyword>
<evidence type="ECO:0000313" key="2">
    <source>
        <dbReference type="EMBL" id="GFR69459.1"/>
    </source>
</evidence>
<name>A0AAV4F908_9GAST</name>
<evidence type="ECO:0000256" key="1">
    <source>
        <dbReference type="SAM" id="SignalP"/>
    </source>
</evidence>
<dbReference type="AlphaFoldDB" id="A0AAV4F908"/>
<keyword evidence="1" id="KW-0732">Signal</keyword>
<gene>
    <name evidence="2" type="ORF">ElyMa_000301900</name>
</gene>
<evidence type="ECO:0008006" key="4">
    <source>
        <dbReference type="Google" id="ProtNLM"/>
    </source>
</evidence>
<comment type="caution">
    <text evidence="2">The sequence shown here is derived from an EMBL/GenBank/DDBJ whole genome shotgun (WGS) entry which is preliminary data.</text>
</comment>
<evidence type="ECO:0000313" key="3">
    <source>
        <dbReference type="Proteomes" id="UP000762676"/>
    </source>
</evidence>
<feature type="chain" id="PRO_5043708158" description="Secreted protein" evidence="1">
    <location>
        <begin position="20"/>
        <end position="106"/>
    </location>
</feature>
<feature type="signal peptide" evidence="1">
    <location>
        <begin position="1"/>
        <end position="19"/>
    </location>
</feature>
<reference evidence="2 3" key="1">
    <citation type="journal article" date="2021" name="Elife">
        <title>Chloroplast acquisition without the gene transfer in kleptoplastic sea slugs, Plakobranchus ocellatus.</title>
        <authorList>
            <person name="Maeda T."/>
            <person name="Takahashi S."/>
            <person name="Yoshida T."/>
            <person name="Shimamura S."/>
            <person name="Takaki Y."/>
            <person name="Nagai Y."/>
            <person name="Toyoda A."/>
            <person name="Suzuki Y."/>
            <person name="Arimoto A."/>
            <person name="Ishii H."/>
            <person name="Satoh N."/>
            <person name="Nishiyama T."/>
            <person name="Hasebe M."/>
            <person name="Maruyama T."/>
            <person name="Minagawa J."/>
            <person name="Obokata J."/>
            <person name="Shigenobu S."/>
        </authorList>
    </citation>
    <scope>NUCLEOTIDE SEQUENCE [LARGE SCALE GENOMIC DNA]</scope>
</reference>
<organism evidence="2 3">
    <name type="scientific">Elysia marginata</name>
    <dbReference type="NCBI Taxonomy" id="1093978"/>
    <lineage>
        <taxon>Eukaryota</taxon>
        <taxon>Metazoa</taxon>
        <taxon>Spiralia</taxon>
        <taxon>Lophotrochozoa</taxon>
        <taxon>Mollusca</taxon>
        <taxon>Gastropoda</taxon>
        <taxon>Heterobranchia</taxon>
        <taxon>Euthyneura</taxon>
        <taxon>Panpulmonata</taxon>
        <taxon>Sacoglossa</taxon>
        <taxon>Placobranchoidea</taxon>
        <taxon>Plakobranchidae</taxon>
        <taxon>Elysia</taxon>
    </lineage>
</organism>